<dbReference type="AlphaFoldDB" id="A0A0S6UF96"/>
<dbReference type="PANTHER" id="PTHR10361:SF28">
    <property type="entry name" value="P3 PROTEIN-RELATED"/>
    <property type="match status" value="1"/>
</dbReference>
<comment type="subcellular location">
    <subcellularLocation>
        <location evidence="1">Membrane</location>
        <topology evidence="1">Multi-pass membrane protein</topology>
    </subcellularLocation>
</comment>
<dbReference type="InterPro" id="IPR002657">
    <property type="entry name" value="BilAc:Na_symport/Acr3"/>
</dbReference>
<dbReference type="Gene3D" id="1.20.1530.20">
    <property type="match status" value="1"/>
</dbReference>
<sequence length="321" mass="34044">MATKKNRSLLEIIPKYFTLWVIVFAALALLSPNSFQFLGKYISYLLGVVMLGMGMTLTMGDFAGVLQQPLNVVVGVALQFIIMPLLGFAIATILRLPPELAAGVVLVGCVPSGTASNVMTFIAQGDVALSVTISSITTLIAPFITPYLYLLLGGKFIPVEPLALLIDIAKIVLLPIIIGLVIRQVLGNERARVVNQVMPSVSVIAIVIIIAAVVAGSAAKLVNVAGAVILAVILHNGLGFLMAYFVARYLCRMTEAQARAVSFEVGMQNSGLGAALAMKFLTPVAALPSAIFSVWHNLSGSFLANFWARRAPAPAARLARR</sequence>
<dbReference type="InterPro" id="IPR038770">
    <property type="entry name" value="Na+/solute_symporter_sf"/>
</dbReference>
<proteinExistence type="predicted"/>
<reference evidence="6" key="1">
    <citation type="journal article" date="2014" name="Gene">
        <title>Genome-guided analysis of transformation efficiency and carbon dioxide assimilation by Moorella thermoacetica Y72.</title>
        <authorList>
            <person name="Tsukahara K."/>
            <person name="Kita A."/>
            <person name="Nakashimada Y."/>
            <person name="Hoshino T."/>
            <person name="Murakami K."/>
        </authorList>
    </citation>
    <scope>NUCLEOTIDE SEQUENCE [LARGE SCALE GENOMIC DNA]</scope>
    <source>
        <strain evidence="6">Y72</strain>
    </source>
</reference>
<feature type="transmembrane region" description="Helical" evidence="5">
    <location>
        <begin position="72"/>
        <end position="94"/>
    </location>
</feature>
<evidence type="ECO:0000256" key="3">
    <source>
        <dbReference type="ARBA" id="ARBA00022989"/>
    </source>
</evidence>
<dbReference type="InterPro" id="IPR004710">
    <property type="entry name" value="Bilac:Na_transpt"/>
</dbReference>
<feature type="transmembrane region" description="Helical" evidence="5">
    <location>
        <begin position="127"/>
        <end position="150"/>
    </location>
</feature>
<feature type="transmembrane region" description="Helical" evidence="5">
    <location>
        <begin position="224"/>
        <end position="251"/>
    </location>
</feature>
<accession>A0A0S6UF96</accession>
<evidence type="ECO:0000256" key="5">
    <source>
        <dbReference type="SAM" id="Phobius"/>
    </source>
</evidence>
<evidence type="ECO:0000256" key="2">
    <source>
        <dbReference type="ARBA" id="ARBA00022692"/>
    </source>
</evidence>
<dbReference type="Pfam" id="PF01758">
    <property type="entry name" value="SBF"/>
    <property type="match status" value="1"/>
</dbReference>
<dbReference type="Proteomes" id="UP000063718">
    <property type="component" value="Unassembled WGS sequence"/>
</dbReference>
<name>A0A0S6UF96_NEOTH</name>
<feature type="transmembrane region" description="Helical" evidence="5">
    <location>
        <begin position="162"/>
        <end position="182"/>
    </location>
</feature>
<organism evidence="6">
    <name type="scientific">Moorella thermoacetica Y72</name>
    <dbReference type="NCBI Taxonomy" id="1325331"/>
    <lineage>
        <taxon>Bacteria</taxon>
        <taxon>Bacillati</taxon>
        <taxon>Bacillota</taxon>
        <taxon>Clostridia</taxon>
        <taxon>Neomoorellales</taxon>
        <taxon>Neomoorellaceae</taxon>
        <taxon>Neomoorella</taxon>
    </lineage>
</organism>
<evidence type="ECO:0000256" key="1">
    <source>
        <dbReference type="ARBA" id="ARBA00004141"/>
    </source>
</evidence>
<protein>
    <submittedName>
        <fullName evidence="6">Predicted Na+-dependent transporter</fullName>
    </submittedName>
</protein>
<evidence type="ECO:0000313" key="6">
    <source>
        <dbReference type="EMBL" id="GAF26302.1"/>
    </source>
</evidence>
<feature type="transmembrane region" description="Helical" evidence="5">
    <location>
        <begin position="100"/>
        <end position="120"/>
    </location>
</feature>
<keyword evidence="2 5" id="KW-0812">Transmembrane</keyword>
<feature type="transmembrane region" description="Helical" evidence="5">
    <location>
        <begin position="12"/>
        <end position="30"/>
    </location>
</feature>
<keyword evidence="3 5" id="KW-1133">Transmembrane helix</keyword>
<dbReference type="RefSeq" id="WP_011392111.1">
    <property type="nucleotide sequence ID" value="NZ_DF238840.1"/>
</dbReference>
<dbReference type="GO" id="GO:0016020">
    <property type="term" value="C:membrane"/>
    <property type="evidence" value="ECO:0007669"/>
    <property type="project" value="UniProtKB-SubCell"/>
</dbReference>
<dbReference type="EMBL" id="DF238840">
    <property type="protein sequence ID" value="GAF26302.1"/>
    <property type="molecule type" value="Genomic_DNA"/>
</dbReference>
<feature type="transmembrane region" description="Helical" evidence="5">
    <location>
        <begin position="194"/>
        <end position="218"/>
    </location>
</feature>
<dbReference type="PANTHER" id="PTHR10361">
    <property type="entry name" value="SODIUM-BILE ACID COTRANSPORTER"/>
    <property type="match status" value="1"/>
</dbReference>
<dbReference type="GeneID" id="45616618"/>
<gene>
    <name evidence="6" type="ORF">MTY_1641</name>
</gene>
<evidence type="ECO:0000256" key="4">
    <source>
        <dbReference type="ARBA" id="ARBA00023136"/>
    </source>
</evidence>
<keyword evidence="4 5" id="KW-0472">Membrane</keyword>
<feature type="transmembrane region" description="Helical" evidence="5">
    <location>
        <begin position="42"/>
        <end position="60"/>
    </location>
</feature>